<dbReference type="InterPro" id="IPR002020">
    <property type="entry name" value="Citrate_synthase"/>
</dbReference>
<accession>A0A1N5WSL9</accession>
<dbReference type="PIRSF" id="PIRSF001369">
    <property type="entry name" value="Citrate_synth"/>
    <property type="match status" value="1"/>
</dbReference>
<feature type="active site" evidence="7">
    <location>
        <position position="266"/>
    </location>
</feature>
<comment type="pathway">
    <text evidence="1">Carbohydrate metabolism; tricarboxylic acid cycle.</text>
</comment>
<dbReference type="InterPro" id="IPR016142">
    <property type="entry name" value="Citrate_synth-like_lrg_a-sub"/>
</dbReference>
<dbReference type="InterPro" id="IPR019810">
    <property type="entry name" value="Citrate_synthase_AS"/>
</dbReference>
<dbReference type="PANTHER" id="PTHR11739">
    <property type="entry name" value="CITRATE SYNTHASE"/>
    <property type="match status" value="1"/>
</dbReference>
<protein>
    <recommendedName>
        <fullName evidence="6 8">Citrate synthase</fullName>
        <ecNumber evidence="6">2.3.3.16</ecNumber>
    </recommendedName>
</protein>
<dbReference type="InterPro" id="IPR016143">
    <property type="entry name" value="Citrate_synth-like_sm_a-sub"/>
</dbReference>
<evidence type="ECO:0000256" key="7">
    <source>
        <dbReference type="PIRSR" id="PIRSR001369-1"/>
    </source>
</evidence>
<dbReference type="GO" id="GO:0006099">
    <property type="term" value="P:tricarboxylic acid cycle"/>
    <property type="evidence" value="ECO:0007669"/>
    <property type="project" value="UniProtKB-UniPathway"/>
</dbReference>
<dbReference type="InterPro" id="IPR024176">
    <property type="entry name" value="Citrate_synthase_bac-typ"/>
</dbReference>
<feature type="active site" evidence="7">
    <location>
        <position position="319"/>
    </location>
</feature>
<dbReference type="PANTHER" id="PTHR11739:SF4">
    <property type="entry name" value="CITRATE SYNTHASE, PEROXISOMAL"/>
    <property type="match status" value="1"/>
</dbReference>
<evidence type="ECO:0000256" key="6">
    <source>
        <dbReference type="PIRNR" id="PIRNR001369"/>
    </source>
</evidence>
<dbReference type="UniPathway" id="UPA00223"/>
<keyword evidence="3" id="KW-0816">Tricarboxylic acid cycle</keyword>
<dbReference type="Gene3D" id="1.10.580.10">
    <property type="entry name" value="Citrate Synthase, domain 1"/>
    <property type="match status" value="1"/>
</dbReference>
<evidence type="ECO:0000256" key="4">
    <source>
        <dbReference type="ARBA" id="ARBA00022679"/>
    </source>
</evidence>
<evidence type="ECO:0000313" key="10">
    <source>
        <dbReference type="Proteomes" id="UP000195607"/>
    </source>
</evidence>
<evidence type="ECO:0000256" key="8">
    <source>
        <dbReference type="RuleBase" id="RU000441"/>
    </source>
</evidence>
<gene>
    <name evidence="9" type="ORF">CSP5_1953</name>
</gene>
<dbReference type="EMBL" id="LT671858">
    <property type="protein sequence ID" value="SIM87715.1"/>
    <property type="molecule type" value="Genomic_DNA"/>
</dbReference>
<dbReference type="GO" id="GO:0005737">
    <property type="term" value="C:cytoplasm"/>
    <property type="evidence" value="ECO:0007669"/>
    <property type="project" value="InterPro"/>
</dbReference>
<dbReference type="SUPFAM" id="SSF48256">
    <property type="entry name" value="Citrate synthase"/>
    <property type="match status" value="1"/>
</dbReference>
<dbReference type="InterPro" id="IPR011278">
    <property type="entry name" value="2-MeCitrate/Citrate_synth_II"/>
</dbReference>
<dbReference type="Pfam" id="PF00285">
    <property type="entry name" value="Citrate_synt"/>
    <property type="match status" value="1"/>
</dbReference>
<evidence type="ECO:0000256" key="3">
    <source>
        <dbReference type="ARBA" id="ARBA00022532"/>
    </source>
</evidence>
<dbReference type="Gene3D" id="1.10.230.10">
    <property type="entry name" value="Cytochrome P450-Terp, domain 2"/>
    <property type="match status" value="1"/>
</dbReference>
<dbReference type="EC" id="2.3.3.16" evidence="6"/>
<keyword evidence="4 6" id="KW-0808">Transferase</keyword>
<evidence type="ECO:0000313" key="9">
    <source>
        <dbReference type="EMBL" id="SIM87715.1"/>
    </source>
</evidence>
<dbReference type="PRINTS" id="PR00143">
    <property type="entry name" value="CITRTSNTHASE"/>
</dbReference>
<dbReference type="InterPro" id="IPR036969">
    <property type="entry name" value="Citrate_synthase_sf"/>
</dbReference>
<comment type="catalytic activity">
    <reaction evidence="5 6">
        <text>oxaloacetate + acetyl-CoA + H2O = citrate + CoA + H(+)</text>
        <dbReference type="Rhea" id="RHEA:16845"/>
        <dbReference type="ChEBI" id="CHEBI:15377"/>
        <dbReference type="ChEBI" id="CHEBI:15378"/>
        <dbReference type="ChEBI" id="CHEBI:16452"/>
        <dbReference type="ChEBI" id="CHEBI:16947"/>
        <dbReference type="ChEBI" id="CHEBI:57287"/>
        <dbReference type="ChEBI" id="CHEBI:57288"/>
        <dbReference type="EC" id="2.3.3.16"/>
    </reaction>
</comment>
<dbReference type="GO" id="GO:0036440">
    <property type="term" value="F:citrate synthase activity"/>
    <property type="evidence" value="ECO:0007669"/>
    <property type="project" value="UniProtKB-EC"/>
</dbReference>
<name>A0A1N5WSL9_9ARCH</name>
<dbReference type="AlphaFoldDB" id="A0A1N5WSL9"/>
<sequence>MNEGSEAKEELRRGLEGVLAAETRIGYVNGSDGKLFYRGYEINSLVEQSNYEEVSYLLLYGHLPKRGEYEEYVKRLREEMPLPDEVLSLIKNIGGRTHPMSALRTVISYLSVLDSMESDSSTKNQERIGISLIARMPSIVGAIHRVYSGKEIIKPDPELGYASNFFYMSTGARPDPVESKIMDTALIIHADHGMNASTFSALVTISTMADMYSAITSAIGTLKGPLHGGANERALKMIQSVGRPENAEKALKVMTDKGERVMGFGHRVYKVYDPRAKILKRYAEYFAERKGNETFKTAQIIEELMINKYGERGIFPNVDFYSGIIYDAMGFRTEIFTPIFATGRISGWVARALEYSTENRLFRPKALYVGEKGPRKYIPIQDRD</sequence>
<evidence type="ECO:0000256" key="2">
    <source>
        <dbReference type="ARBA" id="ARBA00010566"/>
    </source>
</evidence>
<dbReference type="GeneID" id="41589189"/>
<evidence type="ECO:0000256" key="5">
    <source>
        <dbReference type="ARBA" id="ARBA00049288"/>
    </source>
</evidence>
<dbReference type="GO" id="GO:0005975">
    <property type="term" value="P:carbohydrate metabolic process"/>
    <property type="evidence" value="ECO:0007669"/>
    <property type="project" value="TreeGrafter"/>
</dbReference>
<dbReference type="NCBIfam" id="TIGR01800">
    <property type="entry name" value="cit_synth_II"/>
    <property type="match status" value="1"/>
</dbReference>
<comment type="similarity">
    <text evidence="2 6 8">Belongs to the citrate synthase family.</text>
</comment>
<evidence type="ECO:0000256" key="1">
    <source>
        <dbReference type="ARBA" id="ARBA00005163"/>
    </source>
</evidence>
<organism evidence="9 10">
    <name type="scientific">Cuniculiplasma divulgatum</name>
    <dbReference type="NCBI Taxonomy" id="1673428"/>
    <lineage>
        <taxon>Archaea</taxon>
        <taxon>Methanobacteriati</taxon>
        <taxon>Thermoplasmatota</taxon>
        <taxon>Thermoplasmata</taxon>
        <taxon>Thermoplasmatales</taxon>
        <taxon>Cuniculiplasmataceae</taxon>
        <taxon>Cuniculiplasma</taxon>
    </lineage>
</organism>
<dbReference type="RefSeq" id="WP_021789676.1">
    <property type="nucleotide sequence ID" value="NZ_LT671858.1"/>
</dbReference>
<dbReference type="Proteomes" id="UP000195607">
    <property type="component" value="Chromosome I"/>
</dbReference>
<dbReference type="CDD" id="cd06118">
    <property type="entry name" value="citrate_synt_like_1"/>
    <property type="match status" value="1"/>
</dbReference>
<proteinExistence type="inferred from homology"/>
<reference evidence="9 10" key="1">
    <citation type="submission" date="2016-04" db="EMBL/GenBank/DDBJ databases">
        <authorList>
            <person name="Evans L.H."/>
            <person name="Alamgir A."/>
            <person name="Owens N."/>
            <person name="Weber N.D."/>
            <person name="Virtaneva K."/>
            <person name="Barbian K."/>
            <person name="Babar A."/>
            <person name="Rosenke K."/>
        </authorList>
    </citation>
    <scope>NUCLEOTIDE SEQUENCE [LARGE SCALE GENOMIC DNA]</scope>
    <source>
        <strain evidence="10">S5(T) (JCM 30642 \VKM B-2941)</strain>
    </source>
</reference>
<dbReference type="PROSITE" id="PS00480">
    <property type="entry name" value="CITRATE_SYNTHASE"/>
    <property type="match status" value="1"/>
</dbReference>